<feature type="compositionally biased region" description="Basic and acidic residues" evidence="1">
    <location>
        <begin position="426"/>
        <end position="440"/>
    </location>
</feature>
<evidence type="ECO:0000313" key="3">
    <source>
        <dbReference type="Proteomes" id="UP001303160"/>
    </source>
</evidence>
<feature type="compositionally biased region" description="Low complexity" evidence="1">
    <location>
        <begin position="247"/>
        <end position="257"/>
    </location>
</feature>
<dbReference type="Proteomes" id="UP001303160">
    <property type="component" value="Unassembled WGS sequence"/>
</dbReference>
<feature type="region of interest" description="Disordered" evidence="1">
    <location>
        <begin position="310"/>
        <end position="367"/>
    </location>
</feature>
<feature type="compositionally biased region" description="Basic and acidic residues" evidence="1">
    <location>
        <begin position="492"/>
        <end position="516"/>
    </location>
</feature>
<feature type="compositionally biased region" description="Polar residues" evidence="1">
    <location>
        <begin position="139"/>
        <end position="149"/>
    </location>
</feature>
<dbReference type="AlphaFoldDB" id="A0AAN6XR92"/>
<keyword evidence="3" id="KW-1185">Reference proteome</keyword>
<feature type="compositionally biased region" description="Basic residues" evidence="1">
    <location>
        <begin position="479"/>
        <end position="491"/>
    </location>
</feature>
<reference evidence="2" key="2">
    <citation type="submission" date="2023-05" db="EMBL/GenBank/DDBJ databases">
        <authorList>
            <consortium name="Lawrence Berkeley National Laboratory"/>
            <person name="Steindorff A."/>
            <person name="Hensen N."/>
            <person name="Bonometti L."/>
            <person name="Westerberg I."/>
            <person name="Brannstrom I.O."/>
            <person name="Guillou S."/>
            <person name="Cros-Aarteil S."/>
            <person name="Calhoun S."/>
            <person name="Haridas S."/>
            <person name="Kuo A."/>
            <person name="Mondo S."/>
            <person name="Pangilinan J."/>
            <person name="Riley R."/>
            <person name="Labutti K."/>
            <person name="Andreopoulos B."/>
            <person name="Lipzen A."/>
            <person name="Chen C."/>
            <person name="Yanf M."/>
            <person name="Daum C."/>
            <person name="Ng V."/>
            <person name="Clum A."/>
            <person name="Ohm R."/>
            <person name="Martin F."/>
            <person name="Silar P."/>
            <person name="Natvig D."/>
            <person name="Lalanne C."/>
            <person name="Gautier V."/>
            <person name="Ament-Velasquez S.L."/>
            <person name="Kruys A."/>
            <person name="Hutchinson M.I."/>
            <person name="Powell A.J."/>
            <person name="Barry K."/>
            <person name="Miller A.N."/>
            <person name="Grigoriev I.V."/>
            <person name="Debuchy R."/>
            <person name="Gladieux P."/>
            <person name="Thoren M.H."/>
            <person name="Johannesson H."/>
        </authorList>
    </citation>
    <scope>NUCLEOTIDE SEQUENCE</scope>
    <source>
        <strain evidence="2">CBS 315.58</strain>
    </source>
</reference>
<evidence type="ECO:0000313" key="2">
    <source>
        <dbReference type="EMBL" id="KAK4202392.1"/>
    </source>
</evidence>
<feature type="compositionally biased region" description="Low complexity" evidence="1">
    <location>
        <begin position="409"/>
        <end position="424"/>
    </location>
</feature>
<feature type="compositionally biased region" description="Basic and acidic residues" evidence="1">
    <location>
        <begin position="392"/>
        <end position="402"/>
    </location>
</feature>
<feature type="compositionally biased region" description="Polar residues" evidence="1">
    <location>
        <begin position="269"/>
        <end position="279"/>
    </location>
</feature>
<evidence type="ECO:0000256" key="1">
    <source>
        <dbReference type="SAM" id="MobiDB-lite"/>
    </source>
</evidence>
<reference evidence="2" key="1">
    <citation type="journal article" date="2023" name="Mol. Phylogenet. Evol.">
        <title>Genome-scale phylogeny and comparative genomics of the fungal order Sordariales.</title>
        <authorList>
            <person name="Hensen N."/>
            <person name="Bonometti L."/>
            <person name="Westerberg I."/>
            <person name="Brannstrom I.O."/>
            <person name="Guillou S."/>
            <person name="Cros-Aarteil S."/>
            <person name="Calhoun S."/>
            <person name="Haridas S."/>
            <person name="Kuo A."/>
            <person name="Mondo S."/>
            <person name="Pangilinan J."/>
            <person name="Riley R."/>
            <person name="LaButti K."/>
            <person name="Andreopoulos B."/>
            <person name="Lipzen A."/>
            <person name="Chen C."/>
            <person name="Yan M."/>
            <person name="Daum C."/>
            <person name="Ng V."/>
            <person name="Clum A."/>
            <person name="Steindorff A."/>
            <person name="Ohm R.A."/>
            <person name="Martin F."/>
            <person name="Silar P."/>
            <person name="Natvig D.O."/>
            <person name="Lalanne C."/>
            <person name="Gautier V."/>
            <person name="Ament-Velasquez S.L."/>
            <person name="Kruys A."/>
            <person name="Hutchinson M.I."/>
            <person name="Powell A.J."/>
            <person name="Barry K."/>
            <person name="Miller A.N."/>
            <person name="Grigoriev I.V."/>
            <person name="Debuchy R."/>
            <person name="Gladieux P."/>
            <person name="Hiltunen Thoren M."/>
            <person name="Johannesson H."/>
        </authorList>
    </citation>
    <scope>NUCLEOTIDE SEQUENCE</scope>
    <source>
        <strain evidence="2">CBS 315.58</strain>
    </source>
</reference>
<feature type="region of interest" description="Disordered" evidence="1">
    <location>
        <begin position="385"/>
        <end position="443"/>
    </location>
</feature>
<feature type="compositionally biased region" description="Low complexity" evidence="1">
    <location>
        <begin position="201"/>
        <end position="219"/>
    </location>
</feature>
<gene>
    <name evidence="2" type="ORF">QBC40DRAFT_43940</name>
</gene>
<accession>A0AAN6XR92</accession>
<feature type="compositionally biased region" description="Polar residues" evidence="1">
    <location>
        <begin position="344"/>
        <end position="353"/>
    </location>
</feature>
<dbReference type="EMBL" id="MU863898">
    <property type="protein sequence ID" value="KAK4202392.1"/>
    <property type="molecule type" value="Genomic_DNA"/>
</dbReference>
<protein>
    <submittedName>
        <fullName evidence="2">Uncharacterized protein</fullName>
    </submittedName>
</protein>
<proteinExistence type="predicted"/>
<name>A0AAN6XR92_9PEZI</name>
<feature type="region of interest" description="Disordered" evidence="1">
    <location>
        <begin position="113"/>
        <end position="149"/>
    </location>
</feature>
<sequence>MSLSNSVDPTTSNTDYRSLESTLQKLGISREEAAELQGYIKRLLDEDNTFRGGYPIESLLVDRYQKDWKHLRIWRENPIVKIEPVFRKCVEAVRDGVNLSRLPLLSCPPFAPIESSPLRSQPGSEYGSGRESPLPIKSGGNSTNRYRRFNSISSKTTAPICEQERYRQESADLRFQELSIESPPSARPQYRSNGSLPGWNSASGSKPSSFRSPSSYGRSDPGGISRGRKYPPIVERQYSLPVAHPGSRCSSSSRATSPILPSDFCIPPSSLTAPYQPTKASRDFSPPSKPRINEPTGSFTFIEHFKSESSRTRSWYPKPSPVAHSTPSLTLPAHSDDRGLIPTMESTIPTTPRQRIPNRKPVPFVRSPPSQAIIQAPLNLTETHARAMSSPADHRRNYESRSQDPNPDLPTTTSSSPFRFTTLPDLSKRQEKHPGSRGDLVDDDLLCAGKKRDMTPDFEIVPVTRLSPRSLSSEERKQSQHHQSHRRRAREKSRSGVDEHRGNKIRQADKSEEREGGSWKYLVCGCCGDRH</sequence>
<organism evidence="2 3">
    <name type="scientific">Triangularia verruculosa</name>
    <dbReference type="NCBI Taxonomy" id="2587418"/>
    <lineage>
        <taxon>Eukaryota</taxon>
        <taxon>Fungi</taxon>
        <taxon>Dikarya</taxon>
        <taxon>Ascomycota</taxon>
        <taxon>Pezizomycotina</taxon>
        <taxon>Sordariomycetes</taxon>
        <taxon>Sordariomycetidae</taxon>
        <taxon>Sordariales</taxon>
        <taxon>Podosporaceae</taxon>
        <taxon>Triangularia</taxon>
    </lineage>
</organism>
<feature type="region of interest" description="Disordered" evidence="1">
    <location>
        <begin position="458"/>
        <end position="516"/>
    </location>
</feature>
<feature type="region of interest" description="Disordered" evidence="1">
    <location>
        <begin position="180"/>
        <end position="298"/>
    </location>
</feature>
<feature type="compositionally biased region" description="Polar residues" evidence="1">
    <location>
        <begin position="190"/>
        <end position="200"/>
    </location>
</feature>
<comment type="caution">
    <text evidence="2">The sequence shown here is derived from an EMBL/GenBank/DDBJ whole genome shotgun (WGS) entry which is preliminary data.</text>
</comment>